<feature type="non-terminal residue" evidence="3">
    <location>
        <position position="432"/>
    </location>
</feature>
<dbReference type="EMBL" id="JAGMVJ010000011">
    <property type="protein sequence ID" value="KAH7086506.1"/>
    <property type="molecule type" value="Genomic_DNA"/>
</dbReference>
<dbReference type="AlphaFoldDB" id="A0A8K0R2Z7"/>
<accession>A0A8K0R2Z7</accession>
<evidence type="ECO:0000313" key="3">
    <source>
        <dbReference type="EMBL" id="KAH7086506.1"/>
    </source>
</evidence>
<keyword evidence="4" id="KW-1185">Reference proteome</keyword>
<dbReference type="InterPro" id="IPR010730">
    <property type="entry name" value="HET"/>
</dbReference>
<evidence type="ECO:0000259" key="2">
    <source>
        <dbReference type="Pfam" id="PF06985"/>
    </source>
</evidence>
<sequence length="432" mass="49227">MCPDSATPPESLDPAHDVPRTHLCSEPALDERVGSLGAGQEDTHSYQQSKYIPRYVTQTREWIEACKEEHGSACVLEPILQRPPDDVPRWLIDTQQQCIVPGVSANQYLALSYVWPETRGSVDSNGLPPRTLLLDNESIADFQQPGFLAKEDIVDRIPAVIHHAMRFTLALCERYLWVDRLCIVQNDVGDGGTLSQVAKMDKIYAGAYLTIIAAAMDKMYERENTAEWPIFESKRRMRSIYTERSIADYASGKSTTSRWATRGWTYQEQILCKRAVVLVDWGFFWDCQCSIWDGVDLVPGQEFDGVQLRADMGQRFATKWWPDFGFYLDLICPYNGREFSYPQDALLGISGVLNALGESFPGGFIHGLPRLFLDHALLWQPFGTAEQRLDRRADEEIRTSLPSWSWAGWQCYVDPWSLRSGLSYSNDKESRW</sequence>
<dbReference type="OrthoDB" id="5428863at2759"/>
<name>A0A8K0R2Z7_9PLEO</name>
<dbReference type="PANTHER" id="PTHR33112:SF1">
    <property type="entry name" value="HETEROKARYON INCOMPATIBILITY DOMAIN-CONTAINING PROTEIN"/>
    <property type="match status" value="1"/>
</dbReference>
<reference evidence="3" key="1">
    <citation type="journal article" date="2021" name="Nat. Commun.">
        <title>Genetic determinants of endophytism in the Arabidopsis root mycobiome.</title>
        <authorList>
            <person name="Mesny F."/>
            <person name="Miyauchi S."/>
            <person name="Thiergart T."/>
            <person name="Pickel B."/>
            <person name="Atanasova L."/>
            <person name="Karlsson M."/>
            <person name="Huettel B."/>
            <person name="Barry K.W."/>
            <person name="Haridas S."/>
            <person name="Chen C."/>
            <person name="Bauer D."/>
            <person name="Andreopoulos W."/>
            <person name="Pangilinan J."/>
            <person name="LaButti K."/>
            <person name="Riley R."/>
            <person name="Lipzen A."/>
            <person name="Clum A."/>
            <person name="Drula E."/>
            <person name="Henrissat B."/>
            <person name="Kohler A."/>
            <person name="Grigoriev I.V."/>
            <person name="Martin F.M."/>
            <person name="Hacquard S."/>
        </authorList>
    </citation>
    <scope>NUCLEOTIDE SEQUENCE</scope>
    <source>
        <strain evidence="3">MPI-SDFR-AT-0120</strain>
    </source>
</reference>
<proteinExistence type="predicted"/>
<feature type="domain" description="Heterokaryon incompatibility" evidence="2">
    <location>
        <begin position="108"/>
        <end position="268"/>
    </location>
</feature>
<organism evidence="3 4">
    <name type="scientific">Paraphoma chrysanthemicola</name>
    <dbReference type="NCBI Taxonomy" id="798071"/>
    <lineage>
        <taxon>Eukaryota</taxon>
        <taxon>Fungi</taxon>
        <taxon>Dikarya</taxon>
        <taxon>Ascomycota</taxon>
        <taxon>Pezizomycotina</taxon>
        <taxon>Dothideomycetes</taxon>
        <taxon>Pleosporomycetidae</taxon>
        <taxon>Pleosporales</taxon>
        <taxon>Pleosporineae</taxon>
        <taxon>Phaeosphaeriaceae</taxon>
        <taxon>Paraphoma</taxon>
    </lineage>
</organism>
<feature type="region of interest" description="Disordered" evidence="1">
    <location>
        <begin position="1"/>
        <end position="21"/>
    </location>
</feature>
<dbReference type="Proteomes" id="UP000813461">
    <property type="component" value="Unassembled WGS sequence"/>
</dbReference>
<comment type="caution">
    <text evidence="3">The sequence shown here is derived from an EMBL/GenBank/DDBJ whole genome shotgun (WGS) entry which is preliminary data.</text>
</comment>
<evidence type="ECO:0000256" key="1">
    <source>
        <dbReference type="SAM" id="MobiDB-lite"/>
    </source>
</evidence>
<dbReference type="PANTHER" id="PTHR33112">
    <property type="entry name" value="DOMAIN PROTEIN, PUTATIVE-RELATED"/>
    <property type="match status" value="1"/>
</dbReference>
<protein>
    <submittedName>
        <fullName evidence="3">Heterokaryon incompatibility protein-domain-containing protein</fullName>
    </submittedName>
</protein>
<dbReference type="Pfam" id="PF06985">
    <property type="entry name" value="HET"/>
    <property type="match status" value="1"/>
</dbReference>
<gene>
    <name evidence="3" type="ORF">FB567DRAFT_497719</name>
</gene>
<evidence type="ECO:0000313" key="4">
    <source>
        <dbReference type="Proteomes" id="UP000813461"/>
    </source>
</evidence>